<dbReference type="AlphaFoldDB" id="A0A653BIZ6"/>
<comment type="subcellular location">
    <subcellularLocation>
        <location evidence="4">Endoplasmic reticulum membrane</location>
        <topology evidence="4">Peripheral membrane protein</topology>
    </subcellularLocation>
    <subcellularLocation>
        <location evidence="3">Microsome membrane</location>
        <topology evidence="3">Peripheral membrane protein</topology>
    </subcellularLocation>
</comment>
<dbReference type="SUPFAM" id="SSF48264">
    <property type="entry name" value="Cytochrome P450"/>
    <property type="match status" value="1"/>
</dbReference>
<keyword evidence="10 14" id="KW-0560">Oxidoreductase</keyword>
<keyword evidence="11 14" id="KW-0408">Iron</keyword>
<name>A0A653BIZ6_CALMS</name>
<keyword evidence="6 14" id="KW-0349">Heme</keyword>
<protein>
    <recommendedName>
        <fullName evidence="17">Cytochrome P450</fullName>
    </recommendedName>
</protein>
<dbReference type="EMBL" id="CAACVG010001721">
    <property type="protein sequence ID" value="VEN35561.1"/>
    <property type="molecule type" value="Genomic_DNA"/>
</dbReference>
<keyword evidence="12 14" id="KW-0503">Monooxygenase</keyword>
<evidence type="ECO:0000256" key="11">
    <source>
        <dbReference type="ARBA" id="ARBA00023004"/>
    </source>
</evidence>
<evidence type="ECO:0000256" key="14">
    <source>
        <dbReference type="RuleBase" id="RU000461"/>
    </source>
</evidence>
<reference evidence="15 16" key="1">
    <citation type="submission" date="2019-01" db="EMBL/GenBank/DDBJ databases">
        <authorList>
            <person name="Sayadi A."/>
        </authorList>
    </citation>
    <scope>NUCLEOTIDE SEQUENCE [LARGE SCALE GENOMIC DNA]</scope>
</reference>
<evidence type="ECO:0000256" key="10">
    <source>
        <dbReference type="ARBA" id="ARBA00023002"/>
    </source>
</evidence>
<evidence type="ECO:0000256" key="13">
    <source>
        <dbReference type="ARBA" id="ARBA00023136"/>
    </source>
</evidence>
<dbReference type="PROSITE" id="PS00086">
    <property type="entry name" value="CYTOCHROME_P450"/>
    <property type="match status" value="1"/>
</dbReference>
<dbReference type="OrthoDB" id="1470350at2759"/>
<accession>A0A653BIZ6</accession>
<evidence type="ECO:0000256" key="9">
    <source>
        <dbReference type="ARBA" id="ARBA00022848"/>
    </source>
</evidence>
<evidence type="ECO:0000256" key="12">
    <source>
        <dbReference type="ARBA" id="ARBA00023033"/>
    </source>
</evidence>
<sequence length="76" mass="9201">MKFDPDRFLPENVAKRHPLTYMPFSSGIRNCIGWRYAMMNLKTLTARVVRELRIFTEYRCLEEIKLELHVFTKIKH</sequence>
<dbReference type="GO" id="GO:0005506">
    <property type="term" value="F:iron ion binding"/>
    <property type="evidence" value="ECO:0007669"/>
    <property type="project" value="InterPro"/>
</dbReference>
<proteinExistence type="inferred from homology"/>
<dbReference type="GO" id="GO:0004497">
    <property type="term" value="F:monooxygenase activity"/>
    <property type="evidence" value="ECO:0007669"/>
    <property type="project" value="UniProtKB-KW"/>
</dbReference>
<dbReference type="Proteomes" id="UP000410492">
    <property type="component" value="Unassembled WGS sequence"/>
</dbReference>
<evidence type="ECO:0000256" key="8">
    <source>
        <dbReference type="ARBA" id="ARBA00022824"/>
    </source>
</evidence>
<dbReference type="Pfam" id="PF00067">
    <property type="entry name" value="p450"/>
    <property type="match status" value="1"/>
</dbReference>
<comment type="cofactor">
    <cofactor evidence="1">
        <name>heme</name>
        <dbReference type="ChEBI" id="CHEBI:30413"/>
    </cofactor>
</comment>
<dbReference type="Gene3D" id="1.10.630.10">
    <property type="entry name" value="Cytochrome P450"/>
    <property type="match status" value="1"/>
</dbReference>
<dbReference type="GO" id="GO:0005789">
    <property type="term" value="C:endoplasmic reticulum membrane"/>
    <property type="evidence" value="ECO:0007669"/>
    <property type="project" value="UniProtKB-SubCell"/>
</dbReference>
<dbReference type="PANTHER" id="PTHR24291:SF189">
    <property type="entry name" value="CYTOCHROME P450 4C3-RELATED"/>
    <property type="match status" value="1"/>
</dbReference>
<dbReference type="InterPro" id="IPR036396">
    <property type="entry name" value="Cyt_P450_sf"/>
</dbReference>
<gene>
    <name evidence="15" type="ORF">CALMAC_LOCUS1451</name>
</gene>
<evidence type="ECO:0000256" key="4">
    <source>
        <dbReference type="ARBA" id="ARBA00004406"/>
    </source>
</evidence>
<keyword evidence="9" id="KW-0492">Microsome</keyword>
<evidence type="ECO:0000256" key="5">
    <source>
        <dbReference type="ARBA" id="ARBA00010617"/>
    </source>
</evidence>
<dbReference type="InterPro" id="IPR001128">
    <property type="entry name" value="Cyt_P450"/>
</dbReference>
<evidence type="ECO:0000256" key="6">
    <source>
        <dbReference type="ARBA" id="ARBA00022617"/>
    </source>
</evidence>
<dbReference type="GO" id="GO:0016705">
    <property type="term" value="F:oxidoreductase activity, acting on paired donors, with incorporation or reduction of molecular oxygen"/>
    <property type="evidence" value="ECO:0007669"/>
    <property type="project" value="InterPro"/>
</dbReference>
<comment type="similarity">
    <text evidence="5 14">Belongs to the cytochrome P450 family.</text>
</comment>
<evidence type="ECO:0000256" key="7">
    <source>
        <dbReference type="ARBA" id="ARBA00022723"/>
    </source>
</evidence>
<dbReference type="InterPro" id="IPR050196">
    <property type="entry name" value="Cytochrome_P450_Monoox"/>
</dbReference>
<evidence type="ECO:0000256" key="1">
    <source>
        <dbReference type="ARBA" id="ARBA00001971"/>
    </source>
</evidence>
<keyword evidence="8" id="KW-0256">Endoplasmic reticulum</keyword>
<evidence type="ECO:0008006" key="17">
    <source>
        <dbReference type="Google" id="ProtNLM"/>
    </source>
</evidence>
<evidence type="ECO:0000313" key="16">
    <source>
        <dbReference type="Proteomes" id="UP000410492"/>
    </source>
</evidence>
<evidence type="ECO:0000256" key="2">
    <source>
        <dbReference type="ARBA" id="ARBA00003690"/>
    </source>
</evidence>
<keyword evidence="16" id="KW-1185">Reference proteome</keyword>
<keyword evidence="13" id="KW-0472">Membrane</keyword>
<feature type="non-terminal residue" evidence="15">
    <location>
        <position position="76"/>
    </location>
</feature>
<dbReference type="InterPro" id="IPR017972">
    <property type="entry name" value="Cyt_P450_CS"/>
</dbReference>
<dbReference type="PANTHER" id="PTHR24291">
    <property type="entry name" value="CYTOCHROME P450 FAMILY 4"/>
    <property type="match status" value="1"/>
</dbReference>
<evidence type="ECO:0000256" key="3">
    <source>
        <dbReference type="ARBA" id="ARBA00004174"/>
    </source>
</evidence>
<evidence type="ECO:0000313" key="15">
    <source>
        <dbReference type="EMBL" id="VEN35561.1"/>
    </source>
</evidence>
<organism evidence="15 16">
    <name type="scientific">Callosobruchus maculatus</name>
    <name type="common">Southern cowpea weevil</name>
    <name type="synonym">Pulse bruchid</name>
    <dbReference type="NCBI Taxonomy" id="64391"/>
    <lineage>
        <taxon>Eukaryota</taxon>
        <taxon>Metazoa</taxon>
        <taxon>Ecdysozoa</taxon>
        <taxon>Arthropoda</taxon>
        <taxon>Hexapoda</taxon>
        <taxon>Insecta</taxon>
        <taxon>Pterygota</taxon>
        <taxon>Neoptera</taxon>
        <taxon>Endopterygota</taxon>
        <taxon>Coleoptera</taxon>
        <taxon>Polyphaga</taxon>
        <taxon>Cucujiformia</taxon>
        <taxon>Chrysomeloidea</taxon>
        <taxon>Chrysomelidae</taxon>
        <taxon>Bruchinae</taxon>
        <taxon>Bruchini</taxon>
        <taxon>Callosobruchus</taxon>
    </lineage>
</organism>
<keyword evidence="7 14" id="KW-0479">Metal-binding</keyword>
<dbReference type="GO" id="GO:0020037">
    <property type="term" value="F:heme binding"/>
    <property type="evidence" value="ECO:0007669"/>
    <property type="project" value="InterPro"/>
</dbReference>
<comment type="function">
    <text evidence="2">May be involved in the metabolism of insect hormones and in the breakdown of synthetic insecticides.</text>
</comment>